<feature type="non-terminal residue" evidence="3">
    <location>
        <position position="1"/>
    </location>
</feature>
<dbReference type="Gene3D" id="3.40.50.150">
    <property type="entry name" value="Vaccinia Virus protein VP39"/>
    <property type="match status" value="1"/>
</dbReference>
<dbReference type="InterPro" id="IPR029063">
    <property type="entry name" value="SAM-dependent_MTases_sf"/>
</dbReference>
<keyword evidence="1" id="KW-0808">Transferase</keyword>
<organism evidence="3">
    <name type="scientific">marine metagenome</name>
    <dbReference type="NCBI Taxonomy" id="408172"/>
    <lineage>
        <taxon>unclassified sequences</taxon>
        <taxon>metagenomes</taxon>
        <taxon>ecological metagenomes</taxon>
    </lineage>
</organism>
<dbReference type="SUPFAM" id="SSF53335">
    <property type="entry name" value="S-adenosyl-L-methionine-dependent methyltransferases"/>
    <property type="match status" value="1"/>
</dbReference>
<dbReference type="PANTHER" id="PTHR44068">
    <property type="entry name" value="ZGC:194242"/>
    <property type="match status" value="1"/>
</dbReference>
<evidence type="ECO:0000259" key="2">
    <source>
        <dbReference type="Pfam" id="PF08241"/>
    </source>
</evidence>
<dbReference type="GO" id="GO:0008757">
    <property type="term" value="F:S-adenosylmethionine-dependent methyltransferase activity"/>
    <property type="evidence" value="ECO:0007669"/>
    <property type="project" value="InterPro"/>
</dbReference>
<dbReference type="EMBL" id="UINC01069082">
    <property type="protein sequence ID" value="SVC02183.1"/>
    <property type="molecule type" value="Genomic_DNA"/>
</dbReference>
<reference evidence="3" key="1">
    <citation type="submission" date="2018-05" db="EMBL/GenBank/DDBJ databases">
        <authorList>
            <person name="Lanie J.A."/>
            <person name="Ng W.-L."/>
            <person name="Kazmierczak K.M."/>
            <person name="Andrzejewski T.M."/>
            <person name="Davidsen T.M."/>
            <person name="Wayne K.J."/>
            <person name="Tettelin H."/>
            <person name="Glass J.I."/>
            <person name="Rusch D."/>
            <person name="Podicherti R."/>
            <person name="Tsui H.-C.T."/>
            <person name="Winkler M.E."/>
        </authorList>
    </citation>
    <scope>NUCLEOTIDE SEQUENCE</scope>
</reference>
<dbReference type="InterPro" id="IPR050447">
    <property type="entry name" value="Erg6_SMT_methyltransf"/>
</dbReference>
<dbReference type="PANTHER" id="PTHR44068:SF11">
    <property type="entry name" value="GERANYL DIPHOSPHATE 2-C-METHYLTRANSFERASE"/>
    <property type="match status" value="1"/>
</dbReference>
<gene>
    <name evidence="3" type="ORF">METZ01_LOCUS255037</name>
</gene>
<feature type="domain" description="Methyltransferase type 11" evidence="2">
    <location>
        <begin position="17"/>
        <end position="112"/>
    </location>
</feature>
<proteinExistence type="predicted"/>
<dbReference type="InterPro" id="IPR013216">
    <property type="entry name" value="Methyltransf_11"/>
</dbReference>
<sequence>LYNHTASQYELDGLKVLEVGCGRGGGASYVARYLKPASVIGMDLCPQAVSLCNELHAEVSNLSFKEGDAEAMPFKDESFDIVLNVESSHCYPHVEKFLSEVKRVLRPGGRFLYCDLRLGGTLLNLEKQLVESGLQKIQQTDITPNIVEALDRINDRKENAIDQNVPWYVRSAFRDFAATKGTIAYEAFRTGSGSYISCMMEKE</sequence>
<dbReference type="AlphaFoldDB" id="A0A382ITI9"/>
<dbReference type="CDD" id="cd02440">
    <property type="entry name" value="AdoMet_MTases"/>
    <property type="match status" value="1"/>
</dbReference>
<evidence type="ECO:0000256" key="1">
    <source>
        <dbReference type="ARBA" id="ARBA00022679"/>
    </source>
</evidence>
<dbReference type="Pfam" id="PF08241">
    <property type="entry name" value="Methyltransf_11"/>
    <property type="match status" value="1"/>
</dbReference>
<accession>A0A382ITI9</accession>
<evidence type="ECO:0000313" key="3">
    <source>
        <dbReference type="EMBL" id="SVC02183.1"/>
    </source>
</evidence>
<protein>
    <recommendedName>
        <fullName evidence="2">Methyltransferase type 11 domain-containing protein</fullName>
    </recommendedName>
</protein>
<name>A0A382ITI9_9ZZZZ</name>